<feature type="region of interest" description="Disordered" evidence="1">
    <location>
        <begin position="194"/>
        <end position="299"/>
    </location>
</feature>
<dbReference type="RefSeq" id="XP_041420374.1">
    <property type="nucleotide sequence ID" value="XM_041564440.1"/>
</dbReference>
<accession>A0A8J1KST9</accession>
<gene>
    <name evidence="4" type="primary">LOC121394195</name>
    <name evidence="3" type="synonym">LOC121394194</name>
</gene>
<protein>
    <submittedName>
        <fullName evidence="3">Uncharacterized protein LOC121394194</fullName>
    </submittedName>
    <submittedName>
        <fullName evidence="4">Uncharacterized protein LOC121394195</fullName>
    </submittedName>
</protein>
<evidence type="ECO:0000313" key="2">
    <source>
        <dbReference type="Proteomes" id="UP000186698"/>
    </source>
</evidence>
<dbReference type="AlphaFoldDB" id="A0A8J1KST9"/>
<evidence type="ECO:0000313" key="3">
    <source>
        <dbReference type="RefSeq" id="XP_041420374.1"/>
    </source>
</evidence>
<organism evidence="2 4">
    <name type="scientific">Xenopus laevis</name>
    <name type="common">African clawed frog</name>
    <dbReference type="NCBI Taxonomy" id="8355"/>
    <lineage>
        <taxon>Eukaryota</taxon>
        <taxon>Metazoa</taxon>
        <taxon>Chordata</taxon>
        <taxon>Craniata</taxon>
        <taxon>Vertebrata</taxon>
        <taxon>Euteleostomi</taxon>
        <taxon>Amphibia</taxon>
        <taxon>Batrachia</taxon>
        <taxon>Anura</taxon>
        <taxon>Pipoidea</taxon>
        <taxon>Pipidae</taxon>
        <taxon>Xenopodinae</taxon>
        <taxon>Xenopus</taxon>
        <taxon>Xenopus</taxon>
    </lineage>
</organism>
<dbReference type="KEGG" id="xla:121394194"/>
<keyword evidence="2" id="KW-1185">Reference proteome</keyword>
<evidence type="ECO:0000313" key="4">
    <source>
        <dbReference type="RefSeq" id="XP_041420376.1"/>
    </source>
</evidence>
<reference evidence="3 4" key="1">
    <citation type="submission" date="2025-04" db="UniProtKB">
        <authorList>
            <consortium name="RefSeq"/>
        </authorList>
    </citation>
    <scope>IDENTIFICATION</scope>
    <source>
        <strain evidence="3 4">J_2021</strain>
        <tissue evidence="3 4">Erythrocytes</tissue>
    </source>
</reference>
<name>A0A8J1KST9_XENLA</name>
<dbReference type="RefSeq" id="XP_041420376.1">
    <property type="nucleotide sequence ID" value="XM_041564442.1"/>
</dbReference>
<dbReference type="KEGG" id="xla:121394195"/>
<sequence length="299" mass="35157">MNPSQTESGASTFAYSEKEIQEILEGIEASLTISEHKPENRDLARELYSFQKNEVTINLHISTLAQYVKARFIPRGLRVNLQPNLCADDSVLTKRWEEICNKCSLDLMVLTIERLQEKVKSVRLKVADLKEKVTAKEGTEVTKNILAEHADLLLRHREKLVERKQRKFERDAKDFRENRVYTWREERRRQRFYQDGEEPVSQTDLPAPYPDRVQPVYRYGARNTNRRRGREYTTYQPRYTRERSSDSSRSSTSTPSTSSTSNPCGNYSVPFLGGTHEQQQRRNPREPIQREQYPSRKRR</sequence>
<proteinExistence type="predicted"/>
<dbReference type="GeneID" id="121394195"/>
<feature type="compositionally biased region" description="Low complexity" evidence="1">
    <location>
        <begin position="247"/>
        <end position="261"/>
    </location>
</feature>
<evidence type="ECO:0000256" key="1">
    <source>
        <dbReference type="SAM" id="MobiDB-lite"/>
    </source>
</evidence>
<dbReference type="Proteomes" id="UP000186698">
    <property type="component" value="Chromosome 5S"/>
</dbReference>
<feature type="compositionally biased region" description="Basic and acidic residues" evidence="1">
    <location>
        <begin position="278"/>
        <end position="289"/>
    </location>
</feature>